<dbReference type="Gene3D" id="3.20.20.70">
    <property type="entry name" value="Aldolase class I"/>
    <property type="match status" value="1"/>
</dbReference>
<dbReference type="GO" id="GO:0006777">
    <property type="term" value="P:Mo-molybdopterin cofactor biosynthetic process"/>
    <property type="evidence" value="ECO:0007669"/>
    <property type="project" value="UniProtKB-KW"/>
</dbReference>
<dbReference type="SFLD" id="SFLDG01383">
    <property type="entry name" value="cyclic_pyranopterin_phosphate"/>
    <property type="match status" value="1"/>
</dbReference>
<keyword evidence="10" id="KW-0501">Molybdenum cofactor biosynthesis</keyword>
<dbReference type="PROSITE" id="PS01305">
    <property type="entry name" value="MOAA_NIFB_PQQE"/>
    <property type="match status" value="1"/>
</dbReference>
<evidence type="ECO:0000256" key="2">
    <source>
        <dbReference type="ARBA" id="ARBA00012167"/>
    </source>
</evidence>
<dbReference type="GO" id="GO:0046872">
    <property type="term" value="F:metal ion binding"/>
    <property type="evidence" value="ECO:0007669"/>
    <property type="project" value="UniProtKB-KW"/>
</dbReference>
<keyword evidence="5" id="KW-0479">Metal-binding</keyword>
<evidence type="ECO:0000256" key="1">
    <source>
        <dbReference type="ARBA" id="ARBA00001966"/>
    </source>
</evidence>
<dbReference type="Pfam" id="PF06463">
    <property type="entry name" value="Mob_synth_C"/>
    <property type="match status" value="1"/>
</dbReference>
<comment type="cofactor">
    <cofactor evidence="1">
        <name>[4Fe-4S] cluster</name>
        <dbReference type="ChEBI" id="CHEBI:49883"/>
    </cofactor>
</comment>
<dbReference type="SFLD" id="SFLDG01386">
    <property type="entry name" value="main_SPASM_domain-containing"/>
    <property type="match status" value="1"/>
</dbReference>
<organism evidence="15">
    <name type="scientific">freshwater metagenome</name>
    <dbReference type="NCBI Taxonomy" id="449393"/>
    <lineage>
        <taxon>unclassified sequences</taxon>
        <taxon>metagenomes</taxon>
        <taxon>ecological metagenomes</taxon>
    </lineage>
</organism>
<keyword evidence="4" id="KW-0949">S-adenosyl-L-methionine</keyword>
<dbReference type="SMART" id="SM00729">
    <property type="entry name" value="Elp3"/>
    <property type="match status" value="1"/>
</dbReference>
<comment type="catalytic activity">
    <reaction evidence="12">
        <text>GTP + AH2 + S-adenosyl-L-methionine = (8S)-3',8-cyclo-7,8-dihydroguanosine 5'-triphosphate + 5'-deoxyadenosine + L-methionine + A + H(+)</text>
        <dbReference type="Rhea" id="RHEA:49576"/>
        <dbReference type="ChEBI" id="CHEBI:13193"/>
        <dbReference type="ChEBI" id="CHEBI:15378"/>
        <dbReference type="ChEBI" id="CHEBI:17319"/>
        <dbReference type="ChEBI" id="CHEBI:17499"/>
        <dbReference type="ChEBI" id="CHEBI:37565"/>
        <dbReference type="ChEBI" id="CHEBI:57844"/>
        <dbReference type="ChEBI" id="CHEBI:59789"/>
        <dbReference type="ChEBI" id="CHEBI:131766"/>
        <dbReference type="EC" id="4.1.99.22"/>
    </reaction>
</comment>
<feature type="region of interest" description="Disordered" evidence="13">
    <location>
        <begin position="340"/>
        <end position="359"/>
    </location>
</feature>
<dbReference type="GO" id="GO:0051539">
    <property type="term" value="F:4 iron, 4 sulfur cluster binding"/>
    <property type="evidence" value="ECO:0007669"/>
    <property type="project" value="UniProtKB-KW"/>
</dbReference>
<keyword evidence="9" id="KW-0342">GTP-binding</keyword>
<feature type="region of interest" description="Disordered" evidence="13">
    <location>
        <begin position="1"/>
        <end position="26"/>
    </location>
</feature>
<dbReference type="HAMAP" id="MF_01225_B">
    <property type="entry name" value="MoaA_B"/>
    <property type="match status" value="1"/>
</dbReference>
<feature type="compositionally biased region" description="Low complexity" evidence="13">
    <location>
        <begin position="11"/>
        <end position="26"/>
    </location>
</feature>
<keyword evidence="11" id="KW-0456">Lyase</keyword>
<dbReference type="InterPro" id="IPR006638">
    <property type="entry name" value="Elp3/MiaA/NifB-like_rSAM"/>
</dbReference>
<evidence type="ECO:0000256" key="10">
    <source>
        <dbReference type="ARBA" id="ARBA00023150"/>
    </source>
</evidence>
<accession>A0A6J7HXG5</accession>
<feature type="domain" description="Radical SAM core" evidence="14">
    <location>
        <begin position="39"/>
        <end position="260"/>
    </location>
</feature>
<evidence type="ECO:0000256" key="8">
    <source>
        <dbReference type="ARBA" id="ARBA00023014"/>
    </source>
</evidence>
<proteinExistence type="inferred from homology"/>
<dbReference type="InterPro" id="IPR040064">
    <property type="entry name" value="MoaA-like"/>
</dbReference>
<dbReference type="InterPro" id="IPR013483">
    <property type="entry name" value="MoaA"/>
</dbReference>
<gene>
    <name evidence="15" type="ORF">UFOPK3564_01895</name>
</gene>
<evidence type="ECO:0000259" key="14">
    <source>
        <dbReference type="PROSITE" id="PS51918"/>
    </source>
</evidence>
<name>A0A6J7HXG5_9ZZZZ</name>
<evidence type="ECO:0000256" key="12">
    <source>
        <dbReference type="ARBA" id="ARBA00048697"/>
    </source>
</evidence>
<dbReference type="PANTHER" id="PTHR22960">
    <property type="entry name" value="MOLYBDOPTERIN COFACTOR SYNTHESIS PROTEIN A"/>
    <property type="match status" value="1"/>
</dbReference>
<dbReference type="EC" id="4.1.99.22" evidence="2"/>
<dbReference type="UniPathway" id="UPA00344"/>
<dbReference type="GO" id="GO:0061799">
    <property type="term" value="F:cyclic pyranopterin monophosphate synthase activity"/>
    <property type="evidence" value="ECO:0007669"/>
    <property type="project" value="TreeGrafter"/>
</dbReference>
<dbReference type="CDD" id="cd21117">
    <property type="entry name" value="Twitch_MoaA"/>
    <property type="match status" value="1"/>
</dbReference>
<dbReference type="InterPro" id="IPR000385">
    <property type="entry name" value="MoaA_NifB_PqqE_Fe-S-bd_CS"/>
</dbReference>
<dbReference type="PANTHER" id="PTHR22960:SF0">
    <property type="entry name" value="MOLYBDENUM COFACTOR BIOSYNTHESIS PROTEIN 1"/>
    <property type="match status" value="1"/>
</dbReference>
<dbReference type="InterPro" id="IPR010505">
    <property type="entry name" value="MoaA_twitch"/>
</dbReference>
<evidence type="ECO:0000256" key="7">
    <source>
        <dbReference type="ARBA" id="ARBA00023004"/>
    </source>
</evidence>
<sequence>MTPDTTGARSPVRAAPPVAAPAATATHPDATTVAPLQDGFGRVVRDLRVSVTDVCNLRCTYCLPESGIQWLPKDERLDDDETVRLVEVLAGLGVRTVRITGGEPLARAHLPALIERIDAVPGIEEISMTTNGVLLSRHADALVAAGVDRFNVSIDSANPARFAELTRRDVLPAVLRGLEALDRHDVGVKLNAVALKGITEHECVDLVGFARERGLQLRFIEVMPLDASGDWTEDHVLTGEEVRALIHERWPVDALERAPSSTARVFRFRDGGGEVGFISSVTESFCGDCDRLRLTADGQLRTCLFSHDETDLRTALRDGSTDEELVRMIRTAVAGKQWGHEMHKPGFRPPDRPMSAIGG</sequence>
<dbReference type="NCBIfam" id="TIGR02666">
    <property type="entry name" value="moaA"/>
    <property type="match status" value="1"/>
</dbReference>
<reference evidence="15" key="1">
    <citation type="submission" date="2020-05" db="EMBL/GenBank/DDBJ databases">
        <authorList>
            <person name="Chiriac C."/>
            <person name="Salcher M."/>
            <person name="Ghai R."/>
            <person name="Kavagutti S V."/>
        </authorList>
    </citation>
    <scope>NUCLEOTIDE SEQUENCE</scope>
</reference>
<dbReference type="CDD" id="cd01335">
    <property type="entry name" value="Radical_SAM"/>
    <property type="match status" value="1"/>
</dbReference>
<dbReference type="InterPro" id="IPR013785">
    <property type="entry name" value="Aldolase_TIM"/>
</dbReference>
<dbReference type="PROSITE" id="PS51918">
    <property type="entry name" value="RADICAL_SAM"/>
    <property type="match status" value="1"/>
</dbReference>
<dbReference type="AlphaFoldDB" id="A0A6J7HXG5"/>
<dbReference type="InterPro" id="IPR058240">
    <property type="entry name" value="rSAM_sf"/>
</dbReference>
<dbReference type="SUPFAM" id="SSF102114">
    <property type="entry name" value="Radical SAM enzymes"/>
    <property type="match status" value="1"/>
</dbReference>
<evidence type="ECO:0000256" key="9">
    <source>
        <dbReference type="ARBA" id="ARBA00023134"/>
    </source>
</evidence>
<evidence type="ECO:0000256" key="5">
    <source>
        <dbReference type="ARBA" id="ARBA00022723"/>
    </source>
</evidence>
<keyword evidence="3" id="KW-0004">4Fe-4S</keyword>
<dbReference type="Pfam" id="PF04055">
    <property type="entry name" value="Radical_SAM"/>
    <property type="match status" value="1"/>
</dbReference>
<dbReference type="GO" id="GO:0061798">
    <property type="term" value="F:GTP 3',8'-cyclase activity"/>
    <property type="evidence" value="ECO:0007669"/>
    <property type="project" value="UniProtKB-EC"/>
</dbReference>
<dbReference type="EMBL" id="CAFBMK010000112">
    <property type="protein sequence ID" value="CAB4922110.1"/>
    <property type="molecule type" value="Genomic_DNA"/>
</dbReference>
<protein>
    <recommendedName>
        <fullName evidence="2">GTP 3',8-cyclase</fullName>
        <ecNumber evidence="2">4.1.99.22</ecNumber>
    </recommendedName>
</protein>
<evidence type="ECO:0000256" key="13">
    <source>
        <dbReference type="SAM" id="MobiDB-lite"/>
    </source>
</evidence>
<keyword evidence="8" id="KW-0411">Iron-sulfur</keyword>
<keyword evidence="7" id="KW-0408">Iron</keyword>
<evidence type="ECO:0000256" key="11">
    <source>
        <dbReference type="ARBA" id="ARBA00023239"/>
    </source>
</evidence>
<evidence type="ECO:0000256" key="6">
    <source>
        <dbReference type="ARBA" id="ARBA00022741"/>
    </source>
</evidence>
<dbReference type="SFLD" id="SFLDS00029">
    <property type="entry name" value="Radical_SAM"/>
    <property type="match status" value="1"/>
</dbReference>
<dbReference type="GO" id="GO:0005525">
    <property type="term" value="F:GTP binding"/>
    <property type="evidence" value="ECO:0007669"/>
    <property type="project" value="UniProtKB-KW"/>
</dbReference>
<evidence type="ECO:0000256" key="4">
    <source>
        <dbReference type="ARBA" id="ARBA00022691"/>
    </source>
</evidence>
<dbReference type="SFLD" id="SFLDG01067">
    <property type="entry name" value="SPASM/twitch_domain_containing"/>
    <property type="match status" value="1"/>
</dbReference>
<evidence type="ECO:0000256" key="3">
    <source>
        <dbReference type="ARBA" id="ARBA00022485"/>
    </source>
</evidence>
<dbReference type="InterPro" id="IPR007197">
    <property type="entry name" value="rSAM"/>
</dbReference>
<dbReference type="InterPro" id="IPR050105">
    <property type="entry name" value="MoCo_biosynth_MoaA/MoaC"/>
</dbReference>
<evidence type="ECO:0000313" key="15">
    <source>
        <dbReference type="EMBL" id="CAB4922110.1"/>
    </source>
</evidence>
<keyword evidence="6" id="KW-0547">Nucleotide-binding</keyword>